<sequence length="345" mass="38067">CYYTNWAQYRGLAKYTPDNIDPSLCTHIVYAFAKMNADNSKLAMFEWNDAAMYKKVNDLKSSSNMKTLLAVGGWNMGSGPFQDMVSTASRRKIFIDDAILFLRNHMFDGLDLDWEYPGARGSPPEDKHRFTLLCQELLAAFETEAANTGKPRLLLTAAVSAGETTVKNGYEISALGQALDWINLMSYDLHGDWEDTTGHHAAMDSSTGDPLTVTHAVDLWIAGGMPSNKIALGIPLYGRSFTLKTANKTLDAPATKGGQGPYTKEAGYIAYFEICKMGLSVTRDPVLVSPYGVDVNNQWVGYDDVTSVQEKVNYIKKKSLLGAMFWAMDLDDFKGDCGQGSYPLM</sequence>
<dbReference type="Gene3D" id="3.20.20.80">
    <property type="entry name" value="Glycosidases"/>
    <property type="match status" value="1"/>
</dbReference>
<dbReference type="STRING" id="45351.A7RYX1"/>
<evidence type="ECO:0000313" key="8">
    <source>
        <dbReference type="Proteomes" id="UP000001593"/>
    </source>
</evidence>
<dbReference type="GO" id="GO:0005576">
    <property type="term" value="C:extracellular region"/>
    <property type="evidence" value="ECO:0000318"/>
    <property type="project" value="GO_Central"/>
</dbReference>
<keyword evidence="1 4" id="KW-0378">Hydrolase</keyword>
<feature type="non-terminal residue" evidence="7">
    <location>
        <position position="345"/>
    </location>
</feature>
<evidence type="ECO:0000259" key="6">
    <source>
        <dbReference type="PROSITE" id="PS51910"/>
    </source>
</evidence>
<dbReference type="SUPFAM" id="SSF54556">
    <property type="entry name" value="Chitinase insertion domain"/>
    <property type="match status" value="1"/>
</dbReference>
<dbReference type="PROSITE" id="PS51910">
    <property type="entry name" value="GH18_2"/>
    <property type="match status" value="1"/>
</dbReference>
<dbReference type="InParanoid" id="A7RYX1"/>
<dbReference type="GO" id="GO:0005975">
    <property type="term" value="P:carbohydrate metabolic process"/>
    <property type="evidence" value="ECO:0007669"/>
    <property type="project" value="InterPro"/>
</dbReference>
<evidence type="ECO:0000256" key="2">
    <source>
        <dbReference type="ARBA" id="ARBA00023157"/>
    </source>
</evidence>
<proteinExistence type="inferred from homology"/>
<dbReference type="GO" id="GO:0004568">
    <property type="term" value="F:chitinase activity"/>
    <property type="evidence" value="ECO:0000318"/>
    <property type="project" value="GO_Central"/>
</dbReference>
<dbReference type="InterPro" id="IPR017853">
    <property type="entry name" value="GH"/>
</dbReference>
<dbReference type="CDD" id="cd02872">
    <property type="entry name" value="GH18_chitolectin_chitotriosidase"/>
    <property type="match status" value="1"/>
</dbReference>
<dbReference type="Pfam" id="PF00704">
    <property type="entry name" value="Glyco_hydro_18"/>
    <property type="match status" value="1"/>
</dbReference>
<dbReference type="PROSITE" id="PS01095">
    <property type="entry name" value="GH18_1"/>
    <property type="match status" value="1"/>
</dbReference>
<keyword evidence="3 4" id="KW-0326">Glycosidase</keyword>
<dbReference type="FunFam" id="3.10.50.10:FF:000012">
    <property type="entry name" value="Chitinase 17"/>
    <property type="match status" value="1"/>
</dbReference>
<feature type="domain" description="GH18" evidence="6">
    <location>
        <begin position="1"/>
        <end position="345"/>
    </location>
</feature>
<protein>
    <recommendedName>
        <fullName evidence="6">GH18 domain-containing protein</fullName>
    </recommendedName>
</protein>
<name>A7RYX1_NEMVE</name>
<keyword evidence="8" id="KW-1185">Reference proteome</keyword>
<keyword evidence="2" id="KW-1015">Disulfide bond</keyword>
<evidence type="ECO:0000256" key="4">
    <source>
        <dbReference type="RuleBase" id="RU000489"/>
    </source>
</evidence>
<organism evidence="7 8">
    <name type="scientific">Nematostella vectensis</name>
    <name type="common">Starlet sea anemone</name>
    <dbReference type="NCBI Taxonomy" id="45351"/>
    <lineage>
        <taxon>Eukaryota</taxon>
        <taxon>Metazoa</taxon>
        <taxon>Cnidaria</taxon>
        <taxon>Anthozoa</taxon>
        <taxon>Hexacorallia</taxon>
        <taxon>Actiniaria</taxon>
        <taxon>Edwardsiidae</taxon>
        <taxon>Nematostella</taxon>
    </lineage>
</organism>
<dbReference type="GO" id="GO:0008061">
    <property type="term" value="F:chitin binding"/>
    <property type="evidence" value="ECO:0007669"/>
    <property type="project" value="InterPro"/>
</dbReference>
<dbReference type="KEGG" id="nve:5515188"/>
<dbReference type="Proteomes" id="UP000001593">
    <property type="component" value="Unassembled WGS sequence"/>
</dbReference>
<dbReference type="InterPro" id="IPR001223">
    <property type="entry name" value="Glyco_hydro18_cat"/>
</dbReference>
<gene>
    <name evidence="7" type="ORF">NEMVEDRAFT_v1g98290</name>
</gene>
<accession>A7RYX1</accession>
<dbReference type="Gene3D" id="3.10.50.10">
    <property type="match status" value="1"/>
</dbReference>
<dbReference type="InterPro" id="IPR011583">
    <property type="entry name" value="Chitinase_II/V-like_cat"/>
</dbReference>
<dbReference type="PANTHER" id="PTHR11177:SF317">
    <property type="entry name" value="CHITINASE 12-RELATED"/>
    <property type="match status" value="1"/>
</dbReference>
<dbReference type="OrthoDB" id="76388at2759"/>
<dbReference type="FunFam" id="3.20.20.80:FF:000007">
    <property type="entry name" value="Acidic mammalian chitinase"/>
    <property type="match status" value="1"/>
</dbReference>
<dbReference type="InterPro" id="IPR029070">
    <property type="entry name" value="Chitinase_insertion_sf"/>
</dbReference>
<dbReference type="AlphaFoldDB" id="A7RYX1"/>
<feature type="non-terminal residue" evidence="7">
    <location>
        <position position="1"/>
    </location>
</feature>
<dbReference type="InterPro" id="IPR050314">
    <property type="entry name" value="Glycosyl_Hydrlase_18"/>
</dbReference>
<dbReference type="EMBL" id="DS469555">
    <property type="protein sequence ID" value="EDO43261.1"/>
    <property type="molecule type" value="Genomic_DNA"/>
</dbReference>
<dbReference type="OMA" id="GATRYWD"/>
<evidence type="ECO:0000256" key="5">
    <source>
        <dbReference type="RuleBase" id="RU004453"/>
    </source>
</evidence>
<reference evidence="7 8" key="1">
    <citation type="journal article" date="2007" name="Science">
        <title>Sea anemone genome reveals ancestral eumetazoan gene repertoire and genomic organization.</title>
        <authorList>
            <person name="Putnam N.H."/>
            <person name="Srivastava M."/>
            <person name="Hellsten U."/>
            <person name="Dirks B."/>
            <person name="Chapman J."/>
            <person name="Salamov A."/>
            <person name="Terry A."/>
            <person name="Shapiro H."/>
            <person name="Lindquist E."/>
            <person name="Kapitonov V.V."/>
            <person name="Jurka J."/>
            <person name="Genikhovich G."/>
            <person name="Grigoriev I.V."/>
            <person name="Lucas S.M."/>
            <person name="Steele R.E."/>
            <person name="Finnerty J.R."/>
            <person name="Technau U."/>
            <person name="Martindale M.Q."/>
            <person name="Rokhsar D.S."/>
        </authorList>
    </citation>
    <scope>NUCLEOTIDE SEQUENCE [LARGE SCALE GENOMIC DNA]</scope>
    <source>
        <strain evidence="8">CH2 X CH6</strain>
    </source>
</reference>
<dbReference type="eggNOG" id="KOG2806">
    <property type="taxonomic scope" value="Eukaryota"/>
</dbReference>
<evidence type="ECO:0000313" key="7">
    <source>
        <dbReference type="EMBL" id="EDO43261.1"/>
    </source>
</evidence>
<dbReference type="GO" id="GO:0006032">
    <property type="term" value="P:chitin catabolic process"/>
    <property type="evidence" value="ECO:0000318"/>
    <property type="project" value="GO_Central"/>
</dbReference>
<dbReference type="PANTHER" id="PTHR11177">
    <property type="entry name" value="CHITINASE"/>
    <property type="match status" value="1"/>
</dbReference>
<dbReference type="SMART" id="SM00636">
    <property type="entry name" value="Glyco_18"/>
    <property type="match status" value="1"/>
</dbReference>
<evidence type="ECO:0000256" key="1">
    <source>
        <dbReference type="ARBA" id="ARBA00022801"/>
    </source>
</evidence>
<dbReference type="PhylomeDB" id="A7RYX1"/>
<comment type="similarity">
    <text evidence="5">Belongs to the glycosyl hydrolase 18 family.</text>
</comment>
<dbReference type="HOGENOM" id="CLU_002833_3_1_1"/>
<dbReference type="InterPro" id="IPR001579">
    <property type="entry name" value="Glyco_hydro_18_chit_AS"/>
</dbReference>
<dbReference type="SUPFAM" id="SSF51445">
    <property type="entry name" value="(Trans)glycosidases"/>
    <property type="match status" value="1"/>
</dbReference>
<evidence type="ECO:0000256" key="3">
    <source>
        <dbReference type="ARBA" id="ARBA00023295"/>
    </source>
</evidence>